<keyword evidence="1 5" id="KW-0963">Cytoplasm</keyword>
<comment type="pathway">
    <text evidence="5">Cofactor biosynthesis; molybdopterin biosynthesis.</text>
</comment>
<evidence type="ECO:0000256" key="2">
    <source>
        <dbReference type="ARBA" id="ARBA00022553"/>
    </source>
</evidence>
<evidence type="ECO:0000313" key="7">
    <source>
        <dbReference type="Proteomes" id="UP001562354"/>
    </source>
</evidence>
<dbReference type="InterPro" id="IPR012675">
    <property type="entry name" value="Beta-grasp_dom_sf"/>
</dbReference>
<dbReference type="SUPFAM" id="SSF54285">
    <property type="entry name" value="MoaD/ThiS"/>
    <property type="match status" value="1"/>
</dbReference>
<proteinExistence type="inferred from homology"/>
<feature type="modified residue" description="1-thioglycine; alternate" evidence="5">
    <location>
        <position position="92"/>
    </location>
</feature>
<dbReference type="InterPro" id="IPR003749">
    <property type="entry name" value="ThiS/MoaD-like"/>
</dbReference>
<keyword evidence="7" id="KW-1185">Reference proteome</keyword>
<sequence>MSAPRAPAGHFTVLYFAAASSFTRKQHDHLPAPLEIPALLDELNRRYPGIKDKVLTSSALTVNLEYVDLDEAKGVFIQEYDEVAIIPPVSSG</sequence>
<name>A0ABR3P5G5_9PEZI</name>
<comment type="subcellular location">
    <subcellularLocation>
        <location evidence="5">Cytoplasm</location>
    </subcellularLocation>
</comment>
<comment type="subunit">
    <text evidence="5">Heterotetramer; composed of 2 small (MOCS2A) and 2 large (MOCS2B) subunits.</text>
</comment>
<dbReference type="PANTHER" id="PTHR33359">
    <property type="entry name" value="MOLYBDOPTERIN SYNTHASE SULFUR CARRIER SUBUNIT"/>
    <property type="match status" value="1"/>
</dbReference>
<keyword evidence="2 5" id="KW-0597">Phosphoprotein</keyword>
<comment type="PTM">
    <text evidence="5">C-terminal thiocarboxylation occurs in 2 steps, it is first acyl-adenylated (-COAMP) via the hesA/moeB/thiF part of UBA4, then thiocarboxylated (-COSH) via the rhodanese domain of UBA4.</text>
</comment>
<keyword evidence="3 5" id="KW-0547">Nucleotide-binding</keyword>
<dbReference type="InterPro" id="IPR028887">
    <property type="entry name" value="MOCS2A_euk"/>
</dbReference>
<evidence type="ECO:0000256" key="5">
    <source>
        <dbReference type="HAMAP-Rule" id="MF_03051"/>
    </source>
</evidence>
<dbReference type="InterPro" id="IPR044672">
    <property type="entry name" value="MOCS2A"/>
</dbReference>
<dbReference type="GeneID" id="95980162"/>
<protein>
    <recommendedName>
        <fullName evidence="5">Molybdopterin synthase sulfur carrier subunit</fullName>
    </recommendedName>
    <alternativeName>
        <fullName evidence="5">Common component for nitrate reductase and xanthine dehydrogenase protein G</fullName>
    </alternativeName>
    <alternativeName>
        <fullName evidence="5">Molybdenum cofactor synthesis protein 2 small subunit</fullName>
    </alternativeName>
    <alternativeName>
        <fullName evidence="5">Molybdenum cofactor synthesis protein 2A</fullName>
    </alternativeName>
    <alternativeName>
        <fullName evidence="5">Sulfur carrier protein MOCS2A</fullName>
        <shortName evidence="5">MOCS2A</shortName>
    </alternativeName>
</protein>
<gene>
    <name evidence="5" type="primary">cnxG</name>
    <name evidence="6" type="ORF">AAFC00_006463</name>
</gene>
<dbReference type="EMBL" id="JBFMKM010000014">
    <property type="protein sequence ID" value="KAL1297953.1"/>
    <property type="molecule type" value="Genomic_DNA"/>
</dbReference>
<dbReference type="Gene3D" id="3.10.20.30">
    <property type="match status" value="1"/>
</dbReference>
<evidence type="ECO:0000313" key="6">
    <source>
        <dbReference type="EMBL" id="KAL1297953.1"/>
    </source>
</evidence>
<comment type="similarity">
    <text evidence="5">Belongs to the MoaD family. MOCS2A subfamily.</text>
</comment>
<feature type="modified residue" description="Glycyl adenylate; alternate" evidence="5">
    <location>
        <position position="92"/>
    </location>
</feature>
<reference evidence="6 7" key="1">
    <citation type="submission" date="2024-07" db="EMBL/GenBank/DDBJ databases">
        <title>Draft sequence of the Neodothiora populina.</title>
        <authorList>
            <person name="Drown D.D."/>
            <person name="Schuette U.S."/>
            <person name="Buechlein A.B."/>
            <person name="Rusch D.R."/>
            <person name="Winton L.W."/>
            <person name="Adams G.A."/>
        </authorList>
    </citation>
    <scope>NUCLEOTIDE SEQUENCE [LARGE SCALE GENOMIC DNA]</scope>
    <source>
        <strain evidence="6 7">CPC 39397</strain>
    </source>
</reference>
<comment type="caution">
    <text evidence="6">The sequence shown here is derived from an EMBL/GenBank/DDBJ whole genome shotgun (WGS) entry which is preliminary data.</text>
</comment>
<keyword evidence="4 5" id="KW-0501">Molybdenum cofactor biosynthesis</keyword>
<comment type="function">
    <text evidence="5">Acts as a sulfur carrier required for molybdopterin biosynthesis. Component of the molybdopterin synthase complex that catalyzes the conversion of precursor Z into molybdopterin by mediating the incorporation of 2 sulfur atoms into precursor Z to generate a dithiolene group. In the complex, serves as sulfur donor by being thiocarboxylated (-COSH) at its C-terminus by UBA4. After interaction with MOCS2B, the sulfur is then transferred to precursor Z to form molybdopterin.</text>
</comment>
<dbReference type="HAMAP" id="MF_03051">
    <property type="entry name" value="MOCS2A"/>
    <property type="match status" value="1"/>
</dbReference>
<dbReference type="Pfam" id="PF02597">
    <property type="entry name" value="ThiS"/>
    <property type="match status" value="1"/>
</dbReference>
<evidence type="ECO:0000256" key="4">
    <source>
        <dbReference type="ARBA" id="ARBA00023150"/>
    </source>
</evidence>
<dbReference type="CDD" id="cd00754">
    <property type="entry name" value="Ubl_MoaD"/>
    <property type="match status" value="1"/>
</dbReference>
<dbReference type="InterPro" id="IPR016155">
    <property type="entry name" value="Mopterin_synth/thiamin_S_b"/>
</dbReference>
<dbReference type="PANTHER" id="PTHR33359:SF1">
    <property type="entry name" value="MOLYBDOPTERIN SYNTHASE SULFUR CARRIER SUBUNIT"/>
    <property type="match status" value="1"/>
</dbReference>
<evidence type="ECO:0000256" key="3">
    <source>
        <dbReference type="ARBA" id="ARBA00022741"/>
    </source>
</evidence>
<accession>A0ABR3P5G5</accession>
<evidence type="ECO:0000256" key="1">
    <source>
        <dbReference type="ARBA" id="ARBA00022490"/>
    </source>
</evidence>
<organism evidence="6 7">
    <name type="scientific">Neodothiora populina</name>
    <dbReference type="NCBI Taxonomy" id="2781224"/>
    <lineage>
        <taxon>Eukaryota</taxon>
        <taxon>Fungi</taxon>
        <taxon>Dikarya</taxon>
        <taxon>Ascomycota</taxon>
        <taxon>Pezizomycotina</taxon>
        <taxon>Dothideomycetes</taxon>
        <taxon>Dothideomycetidae</taxon>
        <taxon>Dothideales</taxon>
        <taxon>Dothioraceae</taxon>
        <taxon>Neodothiora</taxon>
    </lineage>
</organism>
<dbReference type="Proteomes" id="UP001562354">
    <property type="component" value="Unassembled WGS sequence"/>
</dbReference>
<dbReference type="RefSeq" id="XP_069197635.1">
    <property type="nucleotide sequence ID" value="XM_069346424.1"/>
</dbReference>